<dbReference type="RefSeq" id="XP_066936336.1">
    <property type="nucleotide sequence ID" value="XM_067080235.1"/>
</dbReference>
<name>A0A7M5X5C8_9CNID</name>
<evidence type="ECO:0000256" key="1">
    <source>
        <dbReference type="ARBA" id="ARBA00010307"/>
    </source>
</evidence>
<dbReference type="SUPFAM" id="SSF55724">
    <property type="entry name" value="Mog1p/PsbP-like"/>
    <property type="match status" value="1"/>
</dbReference>
<dbReference type="InterPro" id="IPR007681">
    <property type="entry name" value="Mog1"/>
</dbReference>
<organism evidence="4 5">
    <name type="scientific">Clytia hemisphaerica</name>
    <dbReference type="NCBI Taxonomy" id="252671"/>
    <lineage>
        <taxon>Eukaryota</taxon>
        <taxon>Metazoa</taxon>
        <taxon>Cnidaria</taxon>
        <taxon>Hydrozoa</taxon>
        <taxon>Hydroidolina</taxon>
        <taxon>Leptothecata</taxon>
        <taxon>Obeliida</taxon>
        <taxon>Clytiidae</taxon>
        <taxon>Clytia</taxon>
    </lineage>
</organism>
<dbReference type="GO" id="GO:0005634">
    <property type="term" value="C:nucleus"/>
    <property type="evidence" value="ECO:0007669"/>
    <property type="project" value="TreeGrafter"/>
</dbReference>
<evidence type="ECO:0000313" key="5">
    <source>
        <dbReference type="Proteomes" id="UP000594262"/>
    </source>
</evidence>
<reference evidence="4" key="1">
    <citation type="submission" date="2021-01" db="UniProtKB">
        <authorList>
            <consortium name="EnsemblMetazoa"/>
        </authorList>
    </citation>
    <scope>IDENTIFICATION</scope>
</reference>
<dbReference type="GO" id="GO:0017080">
    <property type="term" value="F:sodium channel regulator activity"/>
    <property type="evidence" value="ECO:0007669"/>
    <property type="project" value="TreeGrafter"/>
</dbReference>
<evidence type="ECO:0000256" key="3">
    <source>
        <dbReference type="ARBA" id="ARBA00022927"/>
    </source>
</evidence>
<dbReference type="GO" id="GO:0006606">
    <property type="term" value="P:protein import into nucleus"/>
    <property type="evidence" value="ECO:0007669"/>
    <property type="project" value="TreeGrafter"/>
</dbReference>
<accession>A0A7M5X5C8</accession>
<keyword evidence="3" id="KW-0653">Protein transport</keyword>
<dbReference type="AlphaFoldDB" id="A0A7M5X5C8"/>
<protein>
    <recommendedName>
        <fullName evidence="6">Ran guanine nucleotide release factor</fullName>
    </recommendedName>
</protein>
<dbReference type="OrthoDB" id="10255285at2759"/>
<dbReference type="GO" id="GO:0005085">
    <property type="term" value="F:guanyl-nucleotide exchange factor activity"/>
    <property type="evidence" value="ECO:0007669"/>
    <property type="project" value="TreeGrafter"/>
</dbReference>
<keyword evidence="2" id="KW-0813">Transport</keyword>
<dbReference type="GO" id="GO:0042391">
    <property type="term" value="P:regulation of membrane potential"/>
    <property type="evidence" value="ECO:0007669"/>
    <property type="project" value="TreeGrafter"/>
</dbReference>
<dbReference type="Proteomes" id="UP000594262">
    <property type="component" value="Unplaced"/>
</dbReference>
<evidence type="ECO:0000256" key="2">
    <source>
        <dbReference type="ARBA" id="ARBA00022448"/>
    </source>
</evidence>
<evidence type="ECO:0000313" key="4">
    <source>
        <dbReference type="EnsemblMetazoa" id="CLYHEMP018100.1"/>
    </source>
</evidence>
<sequence length="193" mass="21707">MSNKDNGNVRDLFGGALSCFFPTNALDMSEIREVPNNQEVFHHQKTDQSIMFDILEYQDQVHGSEAIKYHYMDIAEVNDASEEAEVNTVEEIPKENLSIKECSQALFLLGRQMISKYKEGADAKNLVNILMVLYRLPQYETDLLIIMNDPVAISTKSSSSGNNTTPNDASKWSEKLFKQIACSLKIVDSSLFG</sequence>
<evidence type="ECO:0008006" key="6">
    <source>
        <dbReference type="Google" id="ProtNLM"/>
    </source>
</evidence>
<proteinExistence type="inferred from homology"/>
<comment type="similarity">
    <text evidence="1">Belongs to the MOG1 family.</text>
</comment>
<dbReference type="EnsemblMetazoa" id="CLYHEMT018100.1">
    <property type="protein sequence ID" value="CLYHEMP018100.1"/>
    <property type="gene ID" value="CLYHEMG018100"/>
</dbReference>
<dbReference type="PANTHER" id="PTHR15837:SF0">
    <property type="entry name" value="RAN GUANINE NUCLEOTIDE RELEASE FACTOR"/>
    <property type="match status" value="1"/>
</dbReference>
<keyword evidence="5" id="KW-1185">Reference proteome</keyword>
<dbReference type="InterPro" id="IPR016123">
    <property type="entry name" value="Mog1/PsbP_a/b/a-sand"/>
</dbReference>
<dbReference type="PANTHER" id="PTHR15837">
    <property type="entry name" value="RAN GUANINE NUCLEOTIDE RELEASE FACTOR"/>
    <property type="match status" value="1"/>
</dbReference>
<dbReference type="GO" id="GO:0031267">
    <property type="term" value="F:small GTPase binding"/>
    <property type="evidence" value="ECO:0007669"/>
    <property type="project" value="TreeGrafter"/>
</dbReference>
<dbReference type="Pfam" id="PF04603">
    <property type="entry name" value="Mog1"/>
    <property type="match status" value="1"/>
</dbReference>
<dbReference type="Gene3D" id="3.40.1000.10">
    <property type="entry name" value="Mog1/PsbP, alpha/beta/alpha sandwich"/>
    <property type="match status" value="1"/>
</dbReference>
<dbReference type="GeneID" id="136824074"/>
<dbReference type="GO" id="GO:0044325">
    <property type="term" value="F:transmembrane transporter binding"/>
    <property type="evidence" value="ECO:0007669"/>
    <property type="project" value="TreeGrafter"/>
</dbReference>